<proteinExistence type="predicted"/>
<dbReference type="Proteomes" id="UP001556367">
    <property type="component" value="Unassembled WGS sequence"/>
</dbReference>
<protein>
    <submittedName>
        <fullName evidence="2">Uncharacterized protein</fullName>
    </submittedName>
</protein>
<keyword evidence="1" id="KW-0812">Transmembrane</keyword>
<evidence type="ECO:0000313" key="2">
    <source>
        <dbReference type="EMBL" id="KAL0945404.1"/>
    </source>
</evidence>
<gene>
    <name evidence="2" type="ORF">HGRIS_000896</name>
</gene>
<evidence type="ECO:0000313" key="3">
    <source>
        <dbReference type="Proteomes" id="UP001556367"/>
    </source>
</evidence>
<name>A0ABR3IQ74_9AGAR</name>
<organism evidence="2 3">
    <name type="scientific">Hohenbuehelia grisea</name>
    <dbReference type="NCBI Taxonomy" id="104357"/>
    <lineage>
        <taxon>Eukaryota</taxon>
        <taxon>Fungi</taxon>
        <taxon>Dikarya</taxon>
        <taxon>Basidiomycota</taxon>
        <taxon>Agaricomycotina</taxon>
        <taxon>Agaricomycetes</taxon>
        <taxon>Agaricomycetidae</taxon>
        <taxon>Agaricales</taxon>
        <taxon>Pleurotineae</taxon>
        <taxon>Pleurotaceae</taxon>
        <taxon>Hohenbuehelia</taxon>
    </lineage>
</organism>
<comment type="caution">
    <text evidence="2">The sequence shown here is derived from an EMBL/GenBank/DDBJ whole genome shotgun (WGS) entry which is preliminary data.</text>
</comment>
<reference evidence="3" key="1">
    <citation type="submission" date="2024-06" db="EMBL/GenBank/DDBJ databases">
        <title>Multi-omics analyses provide insights into the biosynthesis of the anticancer antibiotic pleurotin in Hohenbuehelia grisea.</title>
        <authorList>
            <person name="Weaver J.A."/>
            <person name="Alberti F."/>
        </authorList>
    </citation>
    <scope>NUCLEOTIDE SEQUENCE [LARGE SCALE GENOMIC DNA]</scope>
    <source>
        <strain evidence="3">T-177</strain>
    </source>
</reference>
<accession>A0ABR3IQ74</accession>
<feature type="transmembrane region" description="Helical" evidence="1">
    <location>
        <begin position="14"/>
        <end position="38"/>
    </location>
</feature>
<sequence length="153" mass="17461">MFFPARTRNRASPVYMWISAWFILTAPIMIMDAFYCLLRPRSMTGGDLHWMFPIYELYQEIDHVYGVKAYENGEGFASAAAILNLLEISANLLYLFTTHILPHPAAPLIGYSGALMTLSKTILYVAQEYFCDWCAIGHNDFGVAMVFWFVPNL</sequence>
<evidence type="ECO:0000256" key="1">
    <source>
        <dbReference type="SAM" id="Phobius"/>
    </source>
</evidence>
<keyword evidence="1" id="KW-1133">Transmembrane helix</keyword>
<dbReference type="EMBL" id="JASNQZ010000018">
    <property type="protein sequence ID" value="KAL0945404.1"/>
    <property type="molecule type" value="Genomic_DNA"/>
</dbReference>
<dbReference type="PANTHER" id="PTHR37919">
    <property type="entry name" value="PROTEIN CBG05606"/>
    <property type="match status" value="1"/>
</dbReference>
<keyword evidence="3" id="KW-1185">Reference proteome</keyword>
<dbReference type="PANTHER" id="PTHR37919:SF2">
    <property type="entry name" value="EXPERA DOMAIN-CONTAINING PROTEIN"/>
    <property type="match status" value="1"/>
</dbReference>
<keyword evidence="1" id="KW-0472">Membrane</keyword>